<keyword evidence="2" id="KW-1185">Reference proteome</keyword>
<reference evidence="1 2" key="1">
    <citation type="submission" date="2016-07" db="EMBL/GenBank/DDBJ databases">
        <title>Multiple horizontal gene transfer events from other fungi enriched the ability of initially mycotrophic Trichoderma (Ascomycota) to feed on dead plant biomass.</title>
        <authorList>
            <consortium name="DOE Joint Genome Institute"/>
            <person name="Aerts A."/>
            <person name="Atanasova L."/>
            <person name="Chenthamara K."/>
            <person name="Zhang J."/>
            <person name="Grujic M."/>
            <person name="Henrissat B."/>
            <person name="Kuo A."/>
            <person name="Salamov A."/>
            <person name="Lipzen A."/>
            <person name="Labutti K."/>
            <person name="Barry K."/>
            <person name="Miao Y."/>
            <person name="Rahimi M.J."/>
            <person name="Shen Q."/>
            <person name="Grigoriev I.V."/>
            <person name="Kubicek C.P."/>
            <person name="Druzhinina I.S."/>
        </authorList>
    </citation>
    <scope>NUCLEOTIDE SEQUENCE [LARGE SCALE GENOMIC DNA]</scope>
    <source>
        <strain evidence="1 2">ATCC 18648</strain>
    </source>
</reference>
<organism evidence="1 2">
    <name type="scientific">Trichoderma longibrachiatum ATCC 18648</name>
    <dbReference type="NCBI Taxonomy" id="983965"/>
    <lineage>
        <taxon>Eukaryota</taxon>
        <taxon>Fungi</taxon>
        <taxon>Dikarya</taxon>
        <taxon>Ascomycota</taxon>
        <taxon>Pezizomycotina</taxon>
        <taxon>Sordariomycetes</taxon>
        <taxon>Hypocreomycetidae</taxon>
        <taxon>Hypocreales</taxon>
        <taxon>Hypocreaceae</taxon>
        <taxon>Trichoderma</taxon>
    </lineage>
</organism>
<evidence type="ECO:0000313" key="1">
    <source>
        <dbReference type="EMBL" id="PTB77797.1"/>
    </source>
</evidence>
<dbReference type="EMBL" id="KZ679130">
    <property type="protein sequence ID" value="PTB77797.1"/>
    <property type="molecule type" value="Genomic_DNA"/>
</dbReference>
<accession>A0A2T4C893</accession>
<evidence type="ECO:0000313" key="2">
    <source>
        <dbReference type="Proteomes" id="UP000240760"/>
    </source>
</evidence>
<protein>
    <submittedName>
        <fullName evidence="1">Uncharacterized protein</fullName>
    </submittedName>
</protein>
<proteinExistence type="predicted"/>
<sequence>MHFAGPAVMLQVLSNCACSHVKVTIDSHICFFALSCVYVLTQSSIDGYLKNSLHRLSASRIKPSYGSRKPAALLKVRGAQKHTLTA</sequence>
<dbReference type="AlphaFoldDB" id="A0A2T4C893"/>
<name>A0A2T4C893_TRILO</name>
<dbReference type="Proteomes" id="UP000240760">
    <property type="component" value="Unassembled WGS sequence"/>
</dbReference>
<gene>
    <name evidence="1" type="ORF">M440DRAFT_292171</name>
</gene>